<protein>
    <submittedName>
        <fullName evidence="2">Uncharacterized protein</fullName>
    </submittedName>
</protein>
<keyword evidence="3" id="KW-1185">Reference proteome</keyword>
<feature type="compositionally biased region" description="Basic and acidic residues" evidence="1">
    <location>
        <begin position="120"/>
        <end position="135"/>
    </location>
</feature>
<feature type="region of interest" description="Disordered" evidence="1">
    <location>
        <begin position="120"/>
        <end position="143"/>
    </location>
</feature>
<evidence type="ECO:0000313" key="3">
    <source>
        <dbReference type="Proteomes" id="UP000838763"/>
    </source>
</evidence>
<proteinExistence type="predicted"/>
<reference evidence="2" key="1">
    <citation type="submission" date="2022-11" db="EMBL/GenBank/DDBJ databases">
        <authorList>
            <person name="Scott C."/>
            <person name="Bruce N."/>
        </authorList>
    </citation>
    <scope>NUCLEOTIDE SEQUENCE</scope>
</reference>
<organism evidence="2 3">
    <name type="scientific">Parascedosporium putredinis</name>
    <dbReference type="NCBI Taxonomy" id="1442378"/>
    <lineage>
        <taxon>Eukaryota</taxon>
        <taxon>Fungi</taxon>
        <taxon>Dikarya</taxon>
        <taxon>Ascomycota</taxon>
        <taxon>Pezizomycotina</taxon>
        <taxon>Sordariomycetes</taxon>
        <taxon>Hypocreomycetidae</taxon>
        <taxon>Microascales</taxon>
        <taxon>Microascaceae</taxon>
        <taxon>Parascedosporium</taxon>
    </lineage>
</organism>
<sequence>MKVIPLLRTQIFKSTHLIALVCLSSRTRIRLKLIYLRSTSVSLVASGLMFSINDILSCRVTNSVSGEDEAARSSQFASTAVSYQACHVAPATTARPIAPTYQLLDPGALSSEHDSFSLRLRPDEPARRHVPHNVEPRSSASPT</sequence>
<dbReference type="Proteomes" id="UP000838763">
    <property type="component" value="Unassembled WGS sequence"/>
</dbReference>
<gene>
    <name evidence="2" type="ORF">PPNO1_LOCUS1742</name>
</gene>
<evidence type="ECO:0000256" key="1">
    <source>
        <dbReference type="SAM" id="MobiDB-lite"/>
    </source>
</evidence>
<comment type="caution">
    <text evidence="2">The sequence shown here is derived from an EMBL/GenBank/DDBJ whole genome shotgun (WGS) entry which is preliminary data.</text>
</comment>
<accession>A0A9P1GXA5</accession>
<dbReference type="AlphaFoldDB" id="A0A9P1GXA5"/>
<evidence type="ECO:0000313" key="2">
    <source>
        <dbReference type="EMBL" id="CAI4211971.1"/>
    </source>
</evidence>
<name>A0A9P1GXA5_9PEZI</name>
<dbReference type="EMBL" id="CALLCH030000003">
    <property type="protein sequence ID" value="CAI4211971.1"/>
    <property type="molecule type" value="Genomic_DNA"/>
</dbReference>